<proteinExistence type="predicted"/>
<dbReference type="Proteomes" id="UP000030323">
    <property type="component" value="Segment"/>
</dbReference>
<dbReference type="GeneID" id="24721720"/>
<dbReference type="PANTHER" id="PTHR12521:SF0">
    <property type="entry name" value="ADP-RIBOSE GLYCOHYDROLASE OARD1"/>
    <property type="match status" value="1"/>
</dbReference>
<dbReference type="EMBL" id="KM236240">
    <property type="protein sequence ID" value="AIX12092.1"/>
    <property type="molecule type" value="Genomic_DNA"/>
</dbReference>
<name>A0A0A0YQU0_9CAUD</name>
<dbReference type="InterPro" id="IPR002589">
    <property type="entry name" value="Macro_dom"/>
</dbReference>
<dbReference type="Gene3D" id="3.40.220.10">
    <property type="entry name" value="Leucine Aminopeptidase, subunit E, domain 1"/>
    <property type="match status" value="1"/>
</dbReference>
<dbReference type="SUPFAM" id="SSF52949">
    <property type="entry name" value="Macro domain-like"/>
    <property type="match status" value="1"/>
</dbReference>
<dbReference type="InterPro" id="IPR050892">
    <property type="entry name" value="ADP-ribose_metab_enzymes"/>
</dbReference>
<feature type="domain" description="Macro" evidence="1">
    <location>
        <begin position="1"/>
        <end position="151"/>
    </location>
</feature>
<sequence length="151" mass="16689">MIKQYIDGDIVKIFLEGHNIAHGCNCFHTMGAGVAGQLAKAYPPILAIDKSETFLGDTEKLGTFTQATGLKGQICFNLYTQFDPGPNLDYGALVNCMIELNHWAEYHLIKPTVYIPRIGAGIAGGDWEKIKTIIDWFTPDVDIIVVDWDGE</sequence>
<dbReference type="SMART" id="SM00506">
    <property type="entry name" value="A1pp"/>
    <property type="match status" value="1"/>
</dbReference>
<dbReference type="PROSITE" id="PS51154">
    <property type="entry name" value="MACRO"/>
    <property type="match status" value="1"/>
</dbReference>
<evidence type="ECO:0000259" key="1">
    <source>
        <dbReference type="PROSITE" id="PS51154"/>
    </source>
</evidence>
<accession>A0A0A0YQU0</accession>
<dbReference type="GO" id="GO:0140291">
    <property type="term" value="P:peptidyl-glutamate ADP-deribosylation"/>
    <property type="evidence" value="ECO:0007669"/>
    <property type="project" value="TreeGrafter"/>
</dbReference>
<reference evidence="2 3" key="1">
    <citation type="journal article" date="2015" name="Genome Announc.">
        <title>Complete Genome Sequence of Citrobacter freundii Myophage Moon.</title>
        <authorList>
            <person name="Edwards G.B."/>
            <person name="Luna A.J."/>
            <person name="Hernandez A.C."/>
            <person name="Kuty Everett G.F."/>
        </authorList>
    </citation>
    <scope>NUCLEOTIDE SEQUENCE [LARGE SCALE GENOMIC DNA]</scope>
</reference>
<dbReference type="PANTHER" id="PTHR12521">
    <property type="entry name" value="PROTEIN C6ORF130"/>
    <property type="match status" value="1"/>
</dbReference>
<keyword evidence="3" id="KW-1185">Reference proteome</keyword>
<organism evidence="2 3">
    <name type="scientific">Citrobacter phage Moon</name>
    <dbReference type="NCBI Taxonomy" id="1540095"/>
    <lineage>
        <taxon>Viruses</taxon>
        <taxon>Duplodnaviria</taxon>
        <taxon>Heunggongvirae</taxon>
        <taxon>Uroviricota</taxon>
        <taxon>Caudoviricetes</taxon>
        <taxon>Pantevenvirales</taxon>
        <taxon>Straboviridae</taxon>
        <taxon>Tevenvirinae</taxon>
        <taxon>Moonvirus</taxon>
        <taxon>Moonvirus moon</taxon>
    </lineage>
</organism>
<evidence type="ECO:0000313" key="2">
    <source>
        <dbReference type="EMBL" id="AIX12092.1"/>
    </source>
</evidence>
<dbReference type="RefSeq" id="YP_009146554.1">
    <property type="nucleotide sequence ID" value="NC_027331.1"/>
</dbReference>
<protein>
    <recommendedName>
        <fullName evidence="1">Macro domain-containing protein</fullName>
    </recommendedName>
</protein>
<dbReference type="KEGG" id="vg:24721720"/>
<evidence type="ECO:0000313" key="3">
    <source>
        <dbReference type="Proteomes" id="UP000030323"/>
    </source>
</evidence>
<dbReference type="InterPro" id="IPR043472">
    <property type="entry name" value="Macro_dom-like"/>
</dbReference>
<dbReference type="Pfam" id="PF01661">
    <property type="entry name" value="Macro"/>
    <property type="match status" value="1"/>
</dbReference>
<gene>
    <name evidence="2" type="ORF">CPT_Moon121</name>
</gene>